<name>A0ABS5CBM0_9BACL</name>
<evidence type="ECO:0000259" key="2">
    <source>
        <dbReference type="SMART" id="SM00244"/>
    </source>
</evidence>
<feature type="transmembrane region" description="Helical" evidence="1">
    <location>
        <begin position="12"/>
        <end position="33"/>
    </location>
</feature>
<evidence type="ECO:0000256" key="1">
    <source>
        <dbReference type="SAM" id="Phobius"/>
    </source>
</evidence>
<protein>
    <submittedName>
        <fullName evidence="3">SPFH domain-containing protein</fullName>
    </submittedName>
</protein>
<evidence type="ECO:0000313" key="4">
    <source>
        <dbReference type="Proteomes" id="UP000673394"/>
    </source>
</evidence>
<dbReference type="Proteomes" id="UP000673394">
    <property type="component" value="Unassembled WGS sequence"/>
</dbReference>
<reference evidence="3 4" key="1">
    <citation type="submission" date="2021-04" db="EMBL/GenBank/DDBJ databases">
        <title>Paenibacillus sp. DLE-14 whole genome sequence.</title>
        <authorList>
            <person name="Ham Y.J."/>
        </authorList>
    </citation>
    <scope>NUCLEOTIDE SEQUENCE [LARGE SCALE GENOMIC DNA]</scope>
    <source>
        <strain evidence="3 4">DLE-14</strain>
    </source>
</reference>
<dbReference type="Gene3D" id="3.30.479.30">
    <property type="entry name" value="Band 7 domain"/>
    <property type="match status" value="1"/>
</dbReference>
<keyword evidence="1" id="KW-0472">Membrane</keyword>
<dbReference type="InterPro" id="IPR001107">
    <property type="entry name" value="Band_7"/>
</dbReference>
<dbReference type="RefSeq" id="WP_210656780.1">
    <property type="nucleotide sequence ID" value="NZ_JAGKSP010000002.1"/>
</dbReference>
<dbReference type="InterPro" id="IPR036013">
    <property type="entry name" value="Band_7/SPFH_dom_sf"/>
</dbReference>
<accession>A0ABS5CBM0</accession>
<dbReference type="SMART" id="SM00244">
    <property type="entry name" value="PHB"/>
    <property type="match status" value="1"/>
</dbReference>
<dbReference type="PANTHER" id="PTHR43446">
    <property type="entry name" value="MEMBRANE PROTEIN-RELATED"/>
    <property type="match status" value="1"/>
</dbReference>
<keyword evidence="1" id="KW-0812">Transmembrane</keyword>
<feature type="domain" description="Band 7" evidence="2">
    <location>
        <begin position="57"/>
        <end position="222"/>
    </location>
</feature>
<proteinExistence type="predicted"/>
<dbReference type="EMBL" id="JAGKSP010000002">
    <property type="protein sequence ID" value="MBP3962518.1"/>
    <property type="molecule type" value="Genomic_DNA"/>
</dbReference>
<dbReference type="SUPFAM" id="SSF117892">
    <property type="entry name" value="Band 7/SPFH domain"/>
    <property type="match status" value="1"/>
</dbReference>
<feature type="transmembrane region" description="Helical" evidence="1">
    <location>
        <begin position="39"/>
        <end position="61"/>
    </location>
</feature>
<comment type="caution">
    <text evidence="3">The sequence shown here is derived from an EMBL/GenBank/DDBJ whole genome shotgun (WGS) entry which is preliminary data.</text>
</comment>
<dbReference type="PANTHER" id="PTHR43446:SF1">
    <property type="entry name" value="BAND 7 DOMAIN-CONTAINING PROTEIN"/>
    <property type="match status" value="1"/>
</dbReference>
<dbReference type="CDD" id="cd03402">
    <property type="entry name" value="SPFH_like_u2"/>
    <property type="match status" value="1"/>
</dbReference>
<organism evidence="3 4">
    <name type="scientific">Paenibacillus lignilyticus</name>
    <dbReference type="NCBI Taxonomy" id="1172615"/>
    <lineage>
        <taxon>Bacteria</taxon>
        <taxon>Bacillati</taxon>
        <taxon>Bacillota</taxon>
        <taxon>Bacilli</taxon>
        <taxon>Bacillales</taxon>
        <taxon>Paenibacillaceae</taxon>
        <taxon>Paenibacillus</taxon>
    </lineage>
</organism>
<sequence length="289" mass="31559">MIERKAWYVNGFVALLILAVLLAGIVVCLVMGVGESPNWILISCSVVLTLLFLIGLSSLVIVQPNQGKVITFFGKYVGTVLDSGFWMVMPFAAQRTVSLKVRNFNSQQLKVNDAEGNPVEIAAVVVFKVVDTAKASFEVDQYEKFVEIQSETAVRHIAAQYPYDNFADTDKHSLRGNADEVANELMADLQNRLAIAGVQILETRLTHLAYAQEIASAMLQRQQASAIVAARHLIVEGAVGMVDMALRRLEEKGITLDSERRAAMTNNLMVAIVSDKGATPVINAGTLYT</sequence>
<keyword evidence="4" id="KW-1185">Reference proteome</keyword>
<keyword evidence="1" id="KW-1133">Transmembrane helix</keyword>
<evidence type="ECO:0000313" key="3">
    <source>
        <dbReference type="EMBL" id="MBP3962518.1"/>
    </source>
</evidence>
<dbReference type="Pfam" id="PF01145">
    <property type="entry name" value="Band_7"/>
    <property type="match status" value="1"/>
</dbReference>
<gene>
    <name evidence="3" type="ORF">I8J30_07340</name>
</gene>